<evidence type="ECO:0000313" key="1">
    <source>
        <dbReference type="EMBL" id="SFV66332.1"/>
    </source>
</evidence>
<name>A0A1W1CKV5_9ZZZZ</name>
<gene>
    <name evidence="1" type="ORF">MNB_SUP05-5-982</name>
</gene>
<dbReference type="EMBL" id="FPHJ01000050">
    <property type="protein sequence ID" value="SFV66332.1"/>
    <property type="molecule type" value="Genomic_DNA"/>
</dbReference>
<protein>
    <submittedName>
        <fullName evidence="1">Uncharacterized protein</fullName>
    </submittedName>
</protein>
<proteinExistence type="predicted"/>
<reference evidence="1" key="1">
    <citation type="submission" date="2016-10" db="EMBL/GenBank/DDBJ databases">
        <authorList>
            <person name="de Groot N.N."/>
        </authorList>
    </citation>
    <scope>NUCLEOTIDE SEQUENCE</scope>
</reference>
<accession>A0A1W1CKV5</accession>
<dbReference type="AlphaFoldDB" id="A0A1W1CKV5"/>
<organism evidence="1">
    <name type="scientific">hydrothermal vent metagenome</name>
    <dbReference type="NCBI Taxonomy" id="652676"/>
    <lineage>
        <taxon>unclassified sequences</taxon>
        <taxon>metagenomes</taxon>
        <taxon>ecological metagenomes</taxon>
    </lineage>
</organism>
<sequence length="37" mass="4386">MRNSVIPLSQREYHYNDEGIAKWFTVKEICPNSDKTD</sequence>